<dbReference type="PANTHER" id="PTHR45138:SF9">
    <property type="entry name" value="DIGUANYLATE CYCLASE DGCM-RELATED"/>
    <property type="match status" value="1"/>
</dbReference>
<gene>
    <name evidence="5" type="ORF">J3U87_13825</name>
</gene>
<dbReference type="CDD" id="cd01949">
    <property type="entry name" value="GGDEF"/>
    <property type="match status" value="1"/>
</dbReference>
<protein>
    <recommendedName>
        <fullName evidence="1">diguanylate cyclase</fullName>
        <ecNumber evidence="1">2.7.7.65</ecNumber>
    </recommendedName>
</protein>
<comment type="catalytic activity">
    <reaction evidence="2">
        <text>2 GTP = 3',3'-c-di-GMP + 2 diphosphate</text>
        <dbReference type="Rhea" id="RHEA:24898"/>
        <dbReference type="ChEBI" id="CHEBI:33019"/>
        <dbReference type="ChEBI" id="CHEBI:37565"/>
        <dbReference type="ChEBI" id="CHEBI:58805"/>
        <dbReference type="EC" id="2.7.7.65"/>
    </reaction>
</comment>
<evidence type="ECO:0000256" key="3">
    <source>
        <dbReference type="SAM" id="Coils"/>
    </source>
</evidence>
<dbReference type="Pfam" id="PF00990">
    <property type="entry name" value="GGDEF"/>
    <property type="match status" value="1"/>
</dbReference>
<dbReference type="GO" id="GO:1902201">
    <property type="term" value="P:negative regulation of bacterial-type flagellum-dependent cell motility"/>
    <property type="evidence" value="ECO:0007669"/>
    <property type="project" value="TreeGrafter"/>
</dbReference>
<dbReference type="PROSITE" id="PS50887">
    <property type="entry name" value="GGDEF"/>
    <property type="match status" value="1"/>
</dbReference>
<dbReference type="InterPro" id="IPR043128">
    <property type="entry name" value="Rev_trsase/Diguanyl_cyclase"/>
</dbReference>
<evidence type="ECO:0000259" key="4">
    <source>
        <dbReference type="PROSITE" id="PS50887"/>
    </source>
</evidence>
<dbReference type="PANTHER" id="PTHR45138">
    <property type="entry name" value="REGULATORY COMPONENTS OF SENSORY TRANSDUCTION SYSTEM"/>
    <property type="match status" value="1"/>
</dbReference>
<dbReference type="EC" id="2.7.7.65" evidence="1"/>
<feature type="coiled-coil region" evidence="3">
    <location>
        <begin position="109"/>
        <end position="147"/>
    </location>
</feature>
<dbReference type="Gene3D" id="3.30.70.270">
    <property type="match status" value="1"/>
</dbReference>
<accession>A0A8A4TU94</accession>
<keyword evidence="3" id="KW-0175">Coiled coil</keyword>
<dbReference type="EMBL" id="CP071793">
    <property type="protein sequence ID" value="QTD53529.1"/>
    <property type="molecule type" value="Genomic_DNA"/>
</dbReference>
<dbReference type="Proteomes" id="UP000663929">
    <property type="component" value="Chromosome"/>
</dbReference>
<name>A0A8A4TU94_SULCO</name>
<dbReference type="RefSeq" id="WP_237383631.1">
    <property type="nucleotide sequence ID" value="NZ_CP071793.1"/>
</dbReference>
<dbReference type="GO" id="GO:0005886">
    <property type="term" value="C:plasma membrane"/>
    <property type="evidence" value="ECO:0007669"/>
    <property type="project" value="TreeGrafter"/>
</dbReference>
<evidence type="ECO:0000256" key="2">
    <source>
        <dbReference type="ARBA" id="ARBA00034247"/>
    </source>
</evidence>
<dbReference type="SMART" id="SM00267">
    <property type="entry name" value="GGDEF"/>
    <property type="match status" value="1"/>
</dbReference>
<dbReference type="NCBIfam" id="TIGR00254">
    <property type="entry name" value="GGDEF"/>
    <property type="match status" value="1"/>
</dbReference>
<feature type="domain" description="GGDEF" evidence="4">
    <location>
        <begin position="446"/>
        <end position="581"/>
    </location>
</feature>
<dbReference type="KEGG" id="scor:J3U87_13825"/>
<evidence type="ECO:0000313" key="5">
    <source>
        <dbReference type="EMBL" id="QTD53529.1"/>
    </source>
</evidence>
<dbReference type="InterPro" id="IPR029787">
    <property type="entry name" value="Nucleotide_cyclase"/>
</dbReference>
<dbReference type="InterPro" id="IPR000160">
    <property type="entry name" value="GGDEF_dom"/>
</dbReference>
<dbReference type="SUPFAM" id="SSF55073">
    <property type="entry name" value="Nucleotide cyclase"/>
    <property type="match status" value="1"/>
</dbReference>
<proteinExistence type="predicted"/>
<keyword evidence="6" id="KW-1185">Reference proteome</keyword>
<organism evidence="5 6">
    <name type="scientific">Sulfidibacter corallicola</name>
    <dbReference type="NCBI Taxonomy" id="2818388"/>
    <lineage>
        <taxon>Bacteria</taxon>
        <taxon>Pseudomonadati</taxon>
        <taxon>Acidobacteriota</taxon>
        <taxon>Holophagae</taxon>
        <taxon>Acanthopleuribacterales</taxon>
        <taxon>Acanthopleuribacteraceae</taxon>
        <taxon>Sulfidibacter</taxon>
    </lineage>
</organism>
<evidence type="ECO:0000313" key="6">
    <source>
        <dbReference type="Proteomes" id="UP000663929"/>
    </source>
</evidence>
<sequence>MVKFPDPDLQLFENLPFKVVVIDRGYQVVYANKSPDILVGQKCHEVLWDSPEVCDDCQVRRLFDQGVPFKKAGQGQFCGQKAFMTCEYRLLHNHAVCFLDDKTQMVSALKGAKENAEKIRSEMDQHVEKAKAQQRMLRHKLSNTERKLTQIPQIMEGVSAGVMMIDSGKQVLHHNARLNSVLMAFYNPDTKKRHTCYEMLYRRDEACEDCPISKGRLLQHRLTRKMEGGAGSGYMTEEFSKAGKDFVLTVTNSSRTIELAMSIQSHLSELEEINRILNSIVRRGAALQNSDDLESLFELVLDELANYLFPEKETPMVLLSKQTPSRNVEQAVFRNVAPEDRKEFLRLFAESTMAGLESLGWQVFPLSGSFSGGTGFFMVQSPILEEKRLSILKIFLNMVGSRLDNLKLVANLERQAHIDGLTGTFNRAFFEKRFEQEKEKADKVGLNFGIVVIDINGLKRINDVYGHLAGDTLIQACGSLLKKNIRESDVLSRFGGDEYVILLPSTGIEGVLVLVDRINTAQKDATYCFPGENGDKIVEPLQMSVGAASSEETPIDKVFNLADERMYEAKERFYETHERYR</sequence>
<dbReference type="GO" id="GO:0043709">
    <property type="term" value="P:cell adhesion involved in single-species biofilm formation"/>
    <property type="evidence" value="ECO:0007669"/>
    <property type="project" value="TreeGrafter"/>
</dbReference>
<dbReference type="GO" id="GO:0052621">
    <property type="term" value="F:diguanylate cyclase activity"/>
    <property type="evidence" value="ECO:0007669"/>
    <property type="project" value="UniProtKB-EC"/>
</dbReference>
<dbReference type="AlphaFoldDB" id="A0A8A4TU94"/>
<reference evidence="5" key="1">
    <citation type="submission" date="2021-03" db="EMBL/GenBank/DDBJ databases">
        <title>Acanthopleuribacteraceae sp. M133.</title>
        <authorList>
            <person name="Wang G."/>
        </authorList>
    </citation>
    <scope>NUCLEOTIDE SEQUENCE</scope>
    <source>
        <strain evidence="5">M133</strain>
    </source>
</reference>
<dbReference type="InterPro" id="IPR050469">
    <property type="entry name" value="Diguanylate_Cyclase"/>
</dbReference>
<evidence type="ECO:0000256" key="1">
    <source>
        <dbReference type="ARBA" id="ARBA00012528"/>
    </source>
</evidence>